<name>A0A830GWK2_9CREN</name>
<reference evidence="1" key="1">
    <citation type="journal article" date="2014" name="Int. J. Syst. Evol. Microbiol.">
        <title>Complete genome sequence of Corynebacterium casei LMG S-19264T (=DSM 44701T), isolated from a smear-ripened cheese.</title>
        <authorList>
            <consortium name="US DOE Joint Genome Institute (JGI-PGF)"/>
            <person name="Walter F."/>
            <person name="Albersmeier A."/>
            <person name="Kalinowski J."/>
            <person name="Ruckert C."/>
        </authorList>
    </citation>
    <scope>NUCLEOTIDE SEQUENCE</scope>
    <source>
        <strain evidence="1">JCM 10088</strain>
    </source>
</reference>
<proteinExistence type="predicted"/>
<dbReference type="Proteomes" id="UP000610960">
    <property type="component" value="Unassembled WGS sequence"/>
</dbReference>
<evidence type="ECO:0000313" key="2">
    <source>
        <dbReference type="Proteomes" id="UP000610960"/>
    </source>
</evidence>
<dbReference type="AlphaFoldDB" id="A0A830GWK2"/>
<organism evidence="1 2">
    <name type="scientific">Thermocladium modestius</name>
    <dbReference type="NCBI Taxonomy" id="62609"/>
    <lineage>
        <taxon>Archaea</taxon>
        <taxon>Thermoproteota</taxon>
        <taxon>Thermoprotei</taxon>
        <taxon>Thermoproteales</taxon>
        <taxon>Thermoproteaceae</taxon>
        <taxon>Thermocladium</taxon>
    </lineage>
</organism>
<dbReference type="EMBL" id="BMNL01000003">
    <property type="protein sequence ID" value="GGP21209.1"/>
    <property type="molecule type" value="Genomic_DNA"/>
</dbReference>
<reference evidence="1" key="2">
    <citation type="submission" date="2020-09" db="EMBL/GenBank/DDBJ databases">
        <authorList>
            <person name="Sun Q."/>
            <person name="Ohkuma M."/>
        </authorList>
    </citation>
    <scope>NUCLEOTIDE SEQUENCE</scope>
    <source>
        <strain evidence="1">JCM 10088</strain>
    </source>
</reference>
<protein>
    <submittedName>
        <fullName evidence="1">Uncharacterized protein</fullName>
    </submittedName>
</protein>
<gene>
    <name evidence="1" type="ORF">GCM10007981_12090</name>
</gene>
<keyword evidence="2" id="KW-1185">Reference proteome</keyword>
<comment type="caution">
    <text evidence="1">The sequence shown here is derived from an EMBL/GenBank/DDBJ whole genome shotgun (WGS) entry which is preliminary data.</text>
</comment>
<accession>A0A830GWK2</accession>
<sequence>MQAMSTKLDEIIIDLLRRELGNDADLVIALYDAYKARGPRGVKDKLNDLLSKYGIEV</sequence>
<evidence type="ECO:0000313" key="1">
    <source>
        <dbReference type="EMBL" id="GGP21209.1"/>
    </source>
</evidence>